<organism evidence="3 4">
    <name type="scientific">Leptospira weilii str. 2006001853</name>
    <dbReference type="NCBI Taxonomy" id="1001589"/>
    <lineage>
        <taxon>Bacteria</taxon>
        <taxon>Pseudomonadati</taxon>
        <taxon>Spirochaetota</taxon>
        <taxon>Spirochaetia</taxon>
        <taxon>Leptospirales</taxon>
        <taxon>Leptospiraceae</taxon>
        <taxon>Leptospira</taxon>
    </lineage>
</organism>
<dbReference type="InterPro" id="IPR010982">
    <property type="entry name" value="Lambda_DNA-bd_dom_sf"/>
</dbReference>
<dbReference type="PROSITE" id="PS50943">
    <property type="entry name" value="HTH_CROC1"/>
    <property type="match status" value="1"/>
</dbReference>
<dbReference type="Proteomes" id="UP000001338">
    <property type="component" value="Unassembled WGS sequence"/>
</dbReference>
<proteinExistence type="predicted"/>
<dbReference type="Pfam" id="PF01381">
    <property type="entry name" value="HTH_3"/>
    <property type="match status" value="1"/>
</dbReference>
<feature type="domain" description="HTH cro/C1-type" evidence="2">
    <location>
        <begin position="15"/>
        <end position="69"/>
    </location>
</feature>
<sequence>MKAVKLKEDALAKNLKIYRKKKNWSQTELAKNAGTTLTHINRLETGKSNPSIEIVQKIAAALEVSIDDLVSTKDDNHKEVKFESQAFYEKIKLLDTFSEEERSAVNVVIDSILTKKKMLNLLKEHGG</sequence>
<protein>
    <submittedName>
        <fullName evidence="3">DNA-binding helix-turn-helix protein</fullName>
    </submittedName>
</protein>
<name>A0A828YX85_9LEPT</name>
<evidence type="ECO:0000313" key="4">
    <source>
        <dbReference type="Proteomes" id="UP000001338"/>
    </source>
</evidence>
<dbReference type="CDD" id="cd00093">
    <property type="entry name" value="HTH_XRE"/>
    <property type="match status" value="1"/>
</dbReference>
<reference evidence="3 4" key="1">
    <citation type="submission" date="2012-10" db="EMBL/GenBank/DDBJ databases">
        <authorList>
            <person name="Harkins D.M."/>
            <person name="Durkin A.S."/>
            <person name="Brinkac L.M."/>
            <person name="Haft D.H."/>
            <person name="Selengut J.D."/>
            <person name="Sanka R."/>
            <person name="DePew J."/>
            <person name="Purushe J."/>
            <person name="Whelen A.C."/>
            <person name="Vinetz J.M."/>
            <person name="Sutton G.G."/>
            <person name="Nierman W.C."/>
            <person name="Fouts D.E."/>
        </authorList>
    </citation>
    <scope>NUCLEOTIDE SEQUENCE [LARGE SCALE GENOMIC DNA]</scope>
    <source>
        <strain evidence="3 4">2006001853</strain>
    </source>
</reference>
<dbReference type="InterPro" id="IPR049639">
    <property type="entry name" value="RstR"/>
</dbReference>
<dbReference type="SUPFAM" id="SSF47413">
    <property type="entry name" value="lambda repressor-like DNA-binding domains"/>
    <property type="match status" value="1"/>
</dbReference>
<comment type="caution">
    <text evidence="3">The sequence shown here is derived from an EMBL/GenBank/DDBJ whole genome shotgun (WGS) entry which is preliminary data.</text>
</comment>
<dbReference type="Gene3D" id="1.10.260.40">
    <property type="entry name" value="lambda repressor-like DNA-binding domains"/>
    <property type="match status" value="1"/>
</dbReference>
<accession>A0A828YX85</accession>
<dbReference type="SMART" id="SM00530">
    <property type="entry name" value="HTH_XRE"/>
    <property type="match status" value="1"/>
</dbReference>
<dbReference type="PANTHER" id="PTHR46558:SF11">
    <property type="entry name" value="HTH-TYPE TRANSCRIPTIONAL REGULATOR XRE"/>
    <property type="match status" value="1"/>
</dbReference>
<evidence type="ECO:0000256" key="1">
    <source>
        <dbReference type="ARBA" id="ARBA00023125"/>
    </source>
</evidence>
<evidence type="ECO:0000259" key="2">
    <source>
        <dbReference type="PROSITE" id="PS50943"/>
    </source>
</evidence>
<dbReference type="EMBL" id="AFLV02000077">
    <property type="protein sequence ID" value="EKR62714.1"/>
    <property type="molecule type" value="Genomic_DNA"/>
</dbReference>
<dbReference type="NCBIfam" id="NF041951">
    <property type="entry name" value="phage_RstR"/>
    <property type="match status" value="1"/>
</dbReference>
<dbReference type="RefSeq" id="WP_004500576.1">
    <property type="nucleotide sequence ID" value="NZ_AFLV02000077.1"/>
</dbReference>
<dbReference type="AlphaFoldDB" id="A0A828YX85"/>
<gene>
    <name evidence="3" type="ORF">LEP1GSC036_2258</name>
</gene>
<evidence type="ECO:0000313" key="3">
    <source>
        <dbReference type="EMBL" id="EKR62714.1"/>
    </source>
</evidence>
<keyword evidence="1 3" id="KW-0238">DNA-binding</keyword>
<dbReference type="InterPro" id="IPR001387">
    <property type="entry name" value="Cro/C1-type_HTH"/>
</dbReference>
<dbReference type="GO" id="GO:0003677">
    <property type="term" value="F:DNA binding"/>
    <property type="evidence" value="ECO:0007669"/>
    <property type="project" value="UniProtKB-KW"/>
</dbReference>
<dbReference type="PANTHER" id="PTHR46558">
    <property type="entry name" value="TRACRIPTIONAL REGULATORY PROTEIN-RELATED-RELATED"/>
    <property type="match status" value="1"/>
</dbReference>